<feature type="domain" description="PGG" evidence="2">
    <location>
        <begin position="215"/>
        <end position="325"/>
    </location>
</feature>
<evidence type="ECO:0000259" key="2">
    <source>
        <dbReference type="Pfam" id="PF13962"/>
    </source>
</evidence>
<reference evidence="4" key="1">
    <citation type="submission" date="2024-07" db="EMBL/GenBank/DDBJ databases">
        <title>Two chromosome-level genome assemblies of Korean endemic species Abeliophyllum distichum and Forsythia ovata (Oleaceae).</title>
        <authorList>
            <person name="Jang H."/>
        </authorList>
    </citation>
    <scope>NUCLEOTIDE SEQUENCE [LARGE SCALE GENOMIC DNA]</scope>
</reference>
<comment type="caution">
    <text evidence="3">The sequence shown here is derived from an EMBL/GenBank/DDBJ whole genome shotgun (WGS) entry which is preliminary data.</text>
</comment>
<dbReference type="EMBL" id="JBFOLK010000002">
    <property type="protein sequence ID" value="KAL2533245.1"/>
    <property type="molecule type" value="Genomic_DNA"/>
</dbReference>
<feature type="transmembrane region" description="Helical" evidence="1">
    <location>
        <begin position="302"/>
        <end position="327"/>
    </location>
</feature>
<dbReference type="Pfam" id="PF13962">
    <property type="entry name" value="PGG"/>
    <property type="match status" value="2"/>
</dbReference>
<dbReference type="InterPro" id="IPR036770">
    <property type="entry name" value="Ankyrin_rpt-contain_sf"/>
</dbReference>
<feature type="domain" description="PGG" evidence="2">
    <location>
        <begin position="401"/>
        <end position="462"/>
    </location>
</feature>
<feature type="transmembrane region" description="Helical" evidence="1">
    <location>
        <begin position="215"/>
        <end position="239"/>
    </location>
</feature>
<organism evidence="3 4">
    <name type="scientific">Abeliophyllum distichum</name>
    <dbReference type="NCBI Taxonomy" id="126358"/>
    <lineage>
        <taxon>Eukaryota</taxon>
        <taxon>Viridiplantae</taxon>
        <taxon>Streptophyta</taxon>
        <taxon>Embryophyta</taxon>
        <taxon>Tracheophyta</taxon>
        <taxon>Spermatophyta</taxon>
        <taxon>Magnoliopsida</taxon>
        <taxon>eudicotyledons</taxon>
        <taxon>Gunneridae</taxon>
        <taxon>Pentapetalae</taxon>
        <taxon>asterids</taxon>
        <taxon>lamiids</taxon>
        <taxon>Lamiales</taxon>
        <taxon>Oleaceae</taxon>
        <taxon>Forsythieae</taxon>
        <taxon>Abeliophyllum</taxon>
    </lineage>
</organism>
<feature type="transmembrane region" description="Helical" evidence="1">
    <location>
        <begin position="405"/>
        <end position="423"/>
    </location>
</feature>
<evidence type="ECO:0000313" key="4">
    <source>
        <dbReference type="Proteomes" id="UP001604336"/>
    </source>
</evidence>
<dbReference type="PANTHER" id="PTHR24177:SF482">
    <property type="entry name" value="PGG DOMAIN-CONTAINING PROTEIN"/>
    <property type="match status" value="1"/>
</dbReference>
<gene>
    <name evidence="3" type="ORF">Adt_06596</name>
</gene>
<evidence type="ECO:0000256" key="1">
    <source>
        <dbReference type="SAM" id="Phobius"/>
    </source>
</evidence>
<evidence type="ECO:0000313" key="3">
    <source>
        <dbReference type="EMBL" id="KAL2533245.1"/>
    </source>
</evidence>
<name>A0ABD1V7C3_9LAMI</name>
<proteinExistence type="predicted"/>
<protein>
    <submittedName>
        <fullName evidence="3">Ankyrin repeat family protein</fullName>
    </submittedName>
</protein>
<keyword evidence="1" id="KW-1133">Transmembrane helix</keyword>
<dbReference type="SUPFAM" id="SSF48403">
    <property type="entry name" value="Ankyrin repeat"/>
    <property type="match status" value="1"/>
</dbReference>
<dbReference type="PANTHER" id="PTHR24177">
    <property type="entry name" value="CASKIN"/>
    <property type="match status" value="1"/>
</dbReference>
<dbReference type="InterPro" id="IPR026961">
    <property type="entry name" value="PGG_dom"/>
</dbReference>
<dbReference type="Proteomes" id="UP001604336">
    <property type="component" value="Unassembled WGS sequence"/>
</dbReference>
<feature type="transmembrane region" description="Helical" evidence="1">
    <location>
        <begin position="333"/>
        <end position="352"/>
    </location>
</feature>
<keyword evidence="1" id="KW-0472">Membrane</keyword>
<dbReference type="AlphaFoldDB" id="A0ABD1V7C3"/>
<dbReference type="Gene3D" id="1.25.40.20">
    <property type="entry name" value="Ankyrin repeat-containing domain"/>
    <property type="match status" value="1"/>
</dbReference>
<sequence>MFSKGLLQVLTRLVLFSFAAFQEILVIILWKVLQVVVPPMKRICNEKLMHHQAIHLVQHSCSLIAMKITQPSPILVESFFLGARNGIEEIVDEIADSFPSIIEMKDENEHSVFHYAVMYRHEKIFKIVHQKNNIDHSKDFKGNNILHLAGYRERQDRLDLGPGPILQMQRELQWFMEIEKLVTRQESLALNLEGKTPLMIFNEEHADLASNEIRWVTGMASACSVAASLIATVAFAAAITVPGGNNSNGLPFFSSESSFLVFAVSDALALFTSLTCVLCFLSIFTCRYGVKDFLYTLPNRVIYGLICLILSVISLMIAFSSTLFLVFAKKNPLILIPIVALTCVPVISYTCIQLPPLLDMINSTFGPGLFAYKDWSQKKFPLMQEVEKFVLPQERKSKNISMSTSYTVAASLIATVAFAAAAITVPGGNNSNGLPIFSNRKSFIVFAISDALALLSSITTVYRSYPFSPPAMQ</sequence>
<feature type="transmembrane region" description="Helical" evidence="1">
    <location>
        <begin position="259"/>
        <end position="290"/>
    </location>
</feature>
<feature type="transmembrane region" description="Helical" evidence="1">
    <location>
        <begin position="443"/>
        <end position="462"/>
    </location>
</feature>
<keyword evidence="4" id="KW-1185">Reference proteome</keyword>
<feature type="transmembrane region" description="Helical" evidence="1">
    <location>
        <begin position="12"/>
        <end position="33"/>
    </location>
</feature>
<keyword evidence="1" id="KW-0812">Transmembrane</keyword>
<accession>A0ABD1V7C3</accession>